<dbReference type="AlphaFoldDB" id="A0AA49JYN0"/>
<dbReference type="EMBL" id="CP130613">
    <property type="protein sequence ID" value="WKW14416.1"/>
    <property type="molecule type" value="Genomic_DNA"/>
</dbReference>
<name>A0AA49JYN0_9BACT</name>
<proteinExistence type="predicted"/>
<evidence type="ECO:0000313" key="1">
    <source>
        <dbReference type="EMBL" id="WKW11506.1"/>
    </source>
</evidence>
<gene>
    <name evidence="1" type="ORF">Strain138_000760</name>
    <name evidence="2" type="ORF">Strain318_000760</name>
</gene>
<dbReference type="EMBL" id="CP130612">
    <property type="protein sequence ID" value="WKW11506.1"/>
    <property type="molecule type" value="Genomic_DNA"/>
</dbReference>
<accession>A0AA49JYN0</accession>
<accession>A0AA49JT39</accession>
<dbReference type="RefSeq" id="WP_367887204.1">
    <property type="nucleotide sequence ID" value="NZ_CP130612.1"/>
</dbReference>
<sequence length="107" mass="11710">MSAAVNMLRARPGVLALGAEAPNAITVRVQMPELWDTLAVRCAPDTSVLALKQAALDAFLPVHQPTVDFVMKLRGFEVLDESQPLDVAGARDGSTFLLTYRHRRPVR</sequence>
<keyword evidence="3" id="KW-1185">Reference proteome</keyword>
<reference evidence="2" key="1">
    <citation type="submission" date="2023-07" db="EMBL/GenBank/DDBJ databases">
        <authorList>
            <person name="Haufschild T."/>
            <person name="Kallscheuer N."/>
            <person name="Hammer J."/>
            <person name="Kohn T."/>
            <person name="Kabuu M."/>
            <person name="Jogler M."/>
            <person name="Wohfarth N."/>
            <person name="Heuer A."/>
            <person name="Rohde M."/>
            <person name="van Teeseling M.C.F."/>
            <person name="Jogler C."/>
        </authorList>
    </citation>
    <scope>NUCLEOTIDE SEQUENCE</scope>
    <source>
        <strain evidence="1">Strain 138</strain>
        <strain evidence="2">Strain 318</strain>
    </source>
</reference>
<dbReference type="Proteomes" id="UP001229955">
    <property type="component" value="Chromosome"/>
</dbReference>
<protein>
    <submittedName>
        <fullName evidence="2">Uncharacterized protein</fullName>
    </submittedName>
</protein>
<organism evidence="2 3">
    <name type="scientific">Pseudogemmatithrix spongiicola</name>
    <dbReference type="NCBI Taxonomy" id="3062599"/>
    <lineage>
        <taxon>Bacteria</taxon>
        <taxon>Pseudomonadati</taxon>
        <taxon>Gemmatimonadota</taxon>
        <taxon>Gemmatimonadia</taxon>
        <taxon>Gemmatimonadales</taxon>
        <taxon>Gemmatimonadaceae</taxon>
        <taxon>Pseudogemmatithrix</taxon>
    </lineage>
</organism>
<dbReference type="KEGG" id="pspc:Strain318_000760"/>
<evidence type="ECO:0000313" key="2">
    <source>
        <dbReference type="EMBL" id="WKW14416.1"/>
    </source>
</evidence>
<evidence type="ECO:0000313" key="3">
    <source>
        <dbReference type="Proteomes" id="UP001229955"/>
    </source>
</evidence>